<reference evidence="2" key="1">
    <citation type="journal article" date="2014" name="Front. Microbiol.">
        <title>High frequency of phylogenetically diverse reductive dehalogenase-homologous genes in deep subseafloor sedimentary metagenomes.</title>
        <authorList>
            <person name="Kawai M."/>
            <person name="Futagami T."/>
            <person name="Toyoda A."/>
            <person name="Takaki Y."/>
            <person name="Nishi S."/>
            <person name="Hori S."/>
            <person name="Arai W."/>
            <person name="Tsubouchi T."/>
            <person name="Morono Y."/>
            <person name="Uchiyama I."/>
            <person name="Ito T."/>
            <person name="Fujiyama A."/>
            <person name="Inagaki F."/>
            <person name="Takami H."/>
        </authorList>
    </citation>
    <scope>NUCLEOTIDE SEQUENCE</scope>
    <source>
        <strain evidence="2">Expedition CK06-06</strain>
    </source>
</reference>
<dbReference type="AlphaFoldDB" id="X1TIN2"/>
<evidence type="ECO:0000313" key="2">
    <source>
        <dbReference type="EMBL" id="GAJ05119.1"/>
    </source>
</evidence>
<dbReference type="EMBL" id="BARW01031686">
    <property type="protein sequence ID" value="GAJ05119.1"/>
    <property type="molecule type" value="Genomic_DNA"/>
</dbReference>
<proteinExistence type="predicted"/>
<keyword evidence="1" id="KW-0472">Membrane</keyword>
<feature type="transmembrane region" description="Helical" evidence="1">
    <location>
        <begin position="21"/>
        <end position="41"/>
    </location>
</feature>
<keyword evidence="1" id="KW-1133">Transmembrane helix</keyword>
<sequence length="52" mass="5906">MPRHALTIASRVIYQLIRDRRTMALIILVPVVVMWLIGASFPEEGVLDYIAP</sequence>
<feature type="non-terminal residue" evidence="2">
    <location>
        <position position="52"/>
    </location>
</feature>
<evidence type="ECO:0000256" key="1">
    <source>
        <dbReference type="SAM" id="Phobius"/>
    </source>
</evidence>
<name>X1TIN2_9ZZZZ</name>
<organism evidence="2">
    <name type="scientific">marine sediment metagenome</name>
    <dbReference type="NCBI Taxonomy" id="412755"/>
    <lineage>
        <taxon>unclassified sequences</taxon>
        <taxon>metagenomes</taxon>
        <taxon>ecological metagenomes</taxon>
    </lineage>
</organism>
<gene>
    <name evidence="2" type="ORF">S12H4_50336</name>
</gene>
<keyword evidence="1" id="KW-0812">Transmembrane</keyword>
<evidence type="ECO:0008006" key="3">
    <source>
        <dbReference type="Google" id="ProtNLM"/>
    </source>
</evidence>
<comment type="caution">
    <text evidence="2">The sequence shown here is derived from an EMBL/GenBank/DDBJ whole genome shotgun (WGS) entry which is preliminary data.</text>
</comment>
<protein>
    <recommendedName>
        <fullName evidence="3">ABC-2 type transporter domain-containing protein</fullName>
    </recommendedName>
</protein>
<accession>X1TIN2</accession>